<feature type="region of interest" description="Disordered" evidence="4">
    <location>
        <begin position="456"/>
        <end position="483"/>
    </location>
</feature>
<dbReference type="RefSeq" id="WP_076404927.1">
    <property type="nucleotide sequence ID" value="NZ_FTMI01000003.1"/>
</dbReference>
<sequence length="483" mass="50699">MSISGTRILVIGANYAPEPTGNAPYTSALSRALVARGARVRVVTTYPHYPQWRVREGDRGWARRERIDGVDVLRLRHYVPRSPTSARRLLAELSFGVRSAAVRWPDADVVLLVSPSLFAAAVAMLRLRAGRALAPRRARRTALPGAVLWTQDLYSLGVAETGTASGLAARAVSAVERFTARGADGVVAIHESFARHLRESLGVDAAALRVVRNWTHLADDVEPAERPAVRAAHGWAQDETVVLHAGNQGVKQGLENVVEAARRADAQGAAVRFVLLGDGSRRAALEAAGAGVRSLQFLDPLPDTQFRAALRAADVLLVNELAGLAEMSVPSKLTSYFHAARPVLAASSERSTTAVELRASGGGVRVDPEDPQALLDAALVLAADPARRDRLGAAGRRYRDERLTEGAAVDAFAAVLAATARRPVPEPRTSAVATDATATAALATATATAALATATTTATAGTGARGTARAADGAPRAPDVART</sequence>
<dbReference type="Proteomes" id="UP000186235">
    <property type="component" value="Unassembled WGS sequence"/>
</dbReference>
<reference evidence="7" key="1">
    <citation type="submission" date="2017-01" db="EMBL/GenBank/DDBJ databases">
        <authorList>
            <person name="Varghese N."/>
            <person name="Submissions S."/>
        </authorList>
    </citation>
    <scope>NUCLEOTIDE SEQUENCE [LARGE SCALE GENOMIC DNA]</scope>
    <source>
        <strain evidence="7">3bp</strain>
    </source>
</reference>
<feature type="domain" description="Glycosyltransferase subfamily 4-like N-terminal" evidence="5">
    <location>
        <begin position="21"/>
        <end position="214"/>
    </location>
</feature>
<keyword evidence="7" id="KW-1185">Reference proteome</keyword>
<evidence type="ECO:0000313" key="7">
    <source>
        <dbReference type="Proteomes" id="UP000186235"/>
    </source>
</evidence>
<dbReference type="CDD" id="cd03794">
    <property type="entry name" value="GT4_WbuB-like"/>
    <property type="match status" value="1"/>
</dbReference>
<dbReference type="GO" id="GO:1901137">
    <property type="term" value="P:carbohydrate derivative biosynthetic process"/>
    <property type="evidence" value="ECO:0007669"/>
    <property type="project" value="UniProtKB-ARBA"/>
</dbReference>
<dbReference type="PANTHER" id="PTHR45947">
    <property type="entry name" value="SULFOQUINOVOSYL TRANSFERASE SQD2"/>
    <property type="match status" value="1"/>
</dbReference>
<name>A0A1N6RY96_9MICO</name>
<dbReference type="Pfam" id="PF13692">
    <property type="entry name" value="Glyco_trans_1_4"/>
    <property type="match status" value="1"/>
</dbReference>
<keyword evidence="3 6" id="KW-0808">Transferase</keyword>
<evidence type="ECO:0000256" key="3">
    <source>
        <dbReference type="ARBA" id="ARBA00022679"/>
    </source>
</evidence>
<accession>A0A1N6RY96</accession>
<dbReference type="GO" id="GO:0016758">
    <property type="term" value="F:hexosyltransferase activity"/>
    <property type="evidence" value="ECO:0007669"/>
    <property type="project" value="TreeGrafter"/>
</dbReference>
<gene>
    <name evidence="6" type="ORF">SAMN05518682_2177</name>
</gene>
<dbReference type="SUPFAM" id="SSF53756">
    <property type="entry name" value="UDP-Glycosyltransferase/glycogen phosphorylase"/>
    <property type="match status" value="1"/>
</dbReference>
<organism evidence="6 7">
    <name type="scientific">Cellulosimicrobium aquatile</name>
    <dbReference type="NCBI Taxonomy" id="1612203"/>
    <lineage>
        <taxon>Bacteria</taxon>
        <taxon>Bacillati</taxon>
        <taxon>Actinomycetota</taxon>
        <taxon>Actinomycetes</taxon>
        <taxon>Micrococcales</taxon>
        <taxon>Promicromonosporaceae</taxon>
        <taxon>Cellulosimicrobium</taxon>
    </lineage>
</organism>
<evidence type="ECO:0000259" key="5">
    <source>
        <dbReference type="Pfam" id="PF13579"/>
    </source>
</evidence>
<evidence type="ECO:0000256" key="2">
    <source>
        <dbReference type="ARBA" id="ARBA00022676"/>
    </source>
</evidence>
<evidence type="ECO:0000256" key="4">
    <source>
        <dbReference type="SAM" id="MobiDB-lite"/>
    </source>
</evidence>
<dbReference type="PANTHER" id="PTHR45947:SF3">
    <property type="entry name" value="SULFOQUINOVOSYL TRANSFERASE SQD2"/>
    <property type="match status" value="1"/>
</dbReference>
<dbReference type="AlphaFoldDB" id="A0A1N6RY96"/>
<evidence type="ECO:0000313" key="6">
    <source>
        <dbReference type="EMBL" id="SIQ33722.1"/>
    </source>
</evidence>
<dbReference type="Gene3D" id="3.40.50.2000">
    <property type="entry name" value="Glycogen Phosphorylase B"/>
    <property type="match status" value="2"/>
</dbReference>
<dbReference type="EMBL" id="FTMI01000003">
    <property type="protein sequence ID" value="SIQ33722.1"/>
    <property type="molecule type" value="Genomic_DNA"/>
</dbReference>
<evidence type="ECO:0000256" key="1">
    <source>
        <dbReference type="ARBA" id="ARBA00021292"/>
    </source>
</evidence>
<dbReference type="InterPro" id="IPR028098">
    <property type="entry name" value="Glyco_trans_4-like_N"/>
</dbReference>
<protein>
    <recommendedName>
        <fullName evidence="1">D-inositol 3-phosphate glycosyltransferase</fullName>
    </recommendedName>
</protein>
<dbReference type="InterPro" id="IPR050194">
    <property type="entry name" value="Glycosyltransferase_grp1"/>
</dbReference>
<dbReference type="Pfam" id="PF13579">
    <property type="entry name" value="Glyco_trans_4_4"/>
    <property type="match status" value="1"/>
</dbReference>
<keyword evidence="2" id="KW-0328">Glycosyltransferase</keyword>
<proteinExistence type="predicted"/>